<protein>
    <submittedName>
        <fullName evidence="3">Uncharacterized protein</fullName>
    </submittedName>
</protein>
<keyword evidence="1" id="KW-0175">Coiled coil</keyword>
<evidence type="ECO:0000313" key="3">
    <source>
        <dbReference type="EMBL" id="WTP89828.1"/>
    </source>
</evidence>
<feature type="region of interest" description="Disordered" evidence="2">
    <location>
        <begin position="1"/>
        <end position="55"/>
    </location>
</feature>
<dbReference type="EMBL" id="CP108140">
    <property type="protein sequence ID" value="WTP89828.1"/>
    <property type="molecule type" value="Genomic_DNA"/>
</dbReference>
<reference evidence="3" key="1">
    <citation type="submission" date="2022-10" db="EMBL/GenBank/DDBJ databases">
        <title>The complete genomes of actinobacterial strains from the NBC collection.</title>
        <authorList>
            <person name="Joergensen T.S."/>
            <person name="Alvarez Arevalo M."/>
            <person name="Sterndorff E.B."/>
            <person name="Faurdal D."/>
            <person name="Vuksanovic O."/>
            <person name="Mourched A.-S."/>
            <person name="Charusanti P."/>
            <person name="Shaw S."/>
            <person name="Blin K."/>
            <person name="Weber T."/>
        </authorList>
    </citation>
    <scope>NUCLEOTIDE SEQUENCE</scope>
    <source>
        <strain evidence="3">NBC 00180</strain>
    </source>
</reference>
<gene>
    <name evidence="3" type="ORF">OG477_32705</name>
</gene>
<sequence>MSTTPQMSHMGQQQGQQFPSTSPYQQQPYQQQPYGQQQGYGQQQPSGMGMSGSLEQLQQLGQQQPYQQLLQQLGQQFGQQQPQQQLGQQQFGGQQLGQQQDQQAQQAEQQMQQQLQQVALAAVQQVVQQVQAQALASGVANGFIDIVHPLQGQPHQIFLRINNQFRVLNNPNPQIHQQIQQAFAFGQQVIGIWDTQSPSVLRSVRIQRL</sequence>
<name>A0AAU1I7Y8_9ACTN</name>
<proteinExistence type="predicted"/>
<feature type="compositionally biased region" description="Polar residues" evidence="2">
    <location>
        <begin position="1"/>
        <end position="10"/>
    </location>
</feature>
<organism evidence="3">
    <name type="scientific">Streptomyces sp. NBC_00180</name>
    <dbReference type="NCBI Taxonomy" id="2903632"/>
    <lineage>
        <taxon>Bacteria</taxon>
        <taxon>Bacillati</taxon>
        <taxon>Actinomycetota</taxon>
        <taxon>Actinomycetes</taxon>
        <taxon>Kitasatosporales</taxon>
        <taxon>Streptomycetaceae</taxon>
        <taxon>Streptomyces</taxon>
    </lineage>
</organism>
<evidence type="ECO:0000256" key="1">
    <source>
        <dbReference type="SAM" id="Coils"/>
    </source>
</evidence>
<feature type="compositionally biased region" description="Low complexity" evidence="2">
    <location>
        <begin position="11"/>
        <end position="55"/>
    </location>
</feature>
<accession>A0AAU1I7Y8</accession>
<feature type="coiled-coil region" evidence="1">
    <location>
        <begin position="97"/>
        <end position="124"/>
    </location>
</feature>
<evidence type="ECO:0000256" key="2">
    <source>
        <dbReference type="SAM" id="MobiDB-lite"/>
    </source>
</evidence>
<dbReference type="AlphaFoldDB" id="A0AAU1I7Y8"/>